<sequence>MAGLTLVSMGGVIPLIARAGPQQTATPDRLLGRMRATVRLVQWGSMPLAGLFGGALGAALGAPAVLWIGAAGMTAAFLPLCCRRCAVPVRCRRRRRCDSG</sequence>
<dbReference type="Proteomes" id="UP001241758">
    <property type="component" value="Unassembled WGS sequence"/>
</dbReference>
<keyword evidence="1" id="KW-1133">Transmembrane helix</keyword>
<evidence type="ECO:0000313" key="3">
    <source>
        <dbReference type="Proteomes" id="UP001241758"/>
    </source>
</evidence>
<keyword evidence="1" id="KW-0812">Transmembrane</keyword>
<evidence type="ECO:0008006" key="4">
    <source>
        <dbReference type="Google" id="ProtNLM"/>
    </source>
</evidence>
<evidence type="ECO:0000313" key="2">
    <source>
        <dbReference type="EMBL" id="MDI6104058.1"/>
    </source>
</evidence>
<proteinExistence type="predicted"/>
<keyword evidence="3" id="KW-1185">Reference proteome</keyword>
<protein>
    <recommendedName>
        <fullName evidence="4">Major facilitator superfamily (MFS) profile domain-containing protein</fullName>
    </recommendedName>
</protein>
<comment type="caution">
    <text evidence="2">The sequence shown here is derived from an EMBL/GenBank/DDBJ whole genome shotgun (WGS) entry which is preliminary data.</text>
</comment>
<name>A0ABT6WWD2_9ACTN</name>
<reference evidence="2 3" key="1">
    <citation type="submission" date="2023-05" db="EMBL/GenBank/DDBJ databases">
        <title>Actinoplanes sp. NEAU-A12 genome sequencing.</title>
        <authorList>
            <person name="Wang Z.-S."/>
        </authorList>
    </citation>
    <scope>NUCLEOTIDE SEQUENCE [LARGE SCALE GENOMIC DNA]</scope>
    <source>
        <strain evidence="2 3">NEAU-A12</strain>
    </source>
</reference>
<evidence type="ECO:0000256" key="1">
    <source>
        <dbReference type="SAM" id="Phobius"/>
    </source>
</evidence>
<feature type="transmembrane region" description="Helical" evidence="1">
    <location>
        <begin position="40"/>
        <end position="60"/>
    </location>
</feature>
<keyword evidence="1" id="KW-0472">Membrane</keyword>
<organism evidence="2 3">
    <name type="scientific">Actinoplanes sandaracinus</name>
    <dbReference type="NCBI Taxonomy" id="3045177"/>
    <lineage>
        <taxon>Bacteria</taxon>
        <taxon>Bacillati</taxon>
        <taxon>Actinomycetota</taxon>
        <taxon>Actinomycetes</taxon>
        <taxon>Micromonosporales</taxon>
        <taxon>Micromonosporaceae</taxon>
        <taxon>Actinoplanes</taxon>
    </lineage>
</organism>
<accession>A0ABT6WWD2</accession>
<dbReference type="EMBL" id="JASCTH010000029">
    <property type="protein sequence ID" value="MDI6104058.1"/>
    <property type="molecule type" value="Genomic_DNA"/>
</dbReference>
<gene>
    <name evidence="2" type="ORF">QLQ12_36255</name>
</gene>
<feature type="transmembrane region" description="Helical" evidence="1">
    <location>
        <begin position="66"/>
        <end position="86"/>
    </location>
</feature>
<dbReference type="RefSeq" id="WP_282765312.1">
    <property type="nucleotide sequence ID" value="NZ_JASCTH010000029.1"/>
</dbReference>